<feature type="compositionally biased region" description="Pro residues" evidence="1">
    <location>
        <begin position="1883"/>
        <end position="1902"/>
    </location>
</feature>
<dbReference type="Pfam" id="PF00932">
    <property type="entry name" value="LTD"/>
    <property type="match status" value="1"/>
</dbReference>
<evidence type="ECO:0000313" key="4">
    <source>
        <dbReference type="EMBL" id="MDG0814278.1"/>
    </source>
</evidence>
<keyword evidence="5" id="KW-1185">Reference proteome</keyword>
<dbReference type="InterPro" id="IPR001322">
    <property type="entry name" value="Lamin_tail_dom"/>
</dbReference>
<dbReference type="Proteomes" id="UP001153404">
    <property type="component" value="Unassembled WGS sequence"/>
</dbReference>
<comment type="caution">
    <text evidence="4">The sequence shown here is derived from an EMBL/GenBank/DDBJ whole genome shotgun (WGS) entry which is preliminary data.</text>
</comment>
<evidence type="ECO:0000313" key="5">
    <source>
        <dbReference type="Proteomes" id="UP001153404"/>
    </source>
</evidence>
<dbReference type="Pfam" id="PF07705">
    <property type="entry name" value="CARDB"/>
    <property type="match status" value="1"/>
</dbReference>
<dbReference type="CDD" id="cd03524">
    <property type="entry name" value="RPA2_OBF_family"/>
    <property type="match status" value="1"/>
</dbReference>
<evidence type="ECO:0000259" key="2">
    <source>
        <dbReference type="PROSITE" id="PS51272"/>
    </source>
</evidence>
<organism evidence="4 5">
    <name type="scientific">Cohnella rhizosphaerae</name>
    <dbReference type="NCBI Taxonomy" id="1457232"/>
    <lineage>
        <taxon>Bacteria</taxon>
        <taxon>Bacillati</taxon>
        <taxon>Bacillota</taxon>
        <taxon>Bacilli</taxon>
        <taxon>Bacillales</taxon>
        <taxon>Paenibacillaceae</taxon>
        <taxon>Cohnella</taxon>
    </lineage>
</organism>
<dbReference type="InterPro" id="IPR001119">
    <property type="entry name" value="SLH_dom"/>
</dbReference>
<dbReference type="PROSITE" id="PS51272">
    <property type="entry name" value="SLH"/>
    <property type="match status" value="3"/>
</dbReference>
<dbReference type="InterPro" id="IPR029062">
    <property type="entry name" value="Class_I_gatase-like"/>
</dbReference>
<feature type="domain" description="SLH" evidence="2">
    <location>
        <begin position="2216"/>
        <end position="2272"/>
    </location>
</feature>
<dbReference type="InterPro" id="IPR036415">
    <property type="entry name" value="Lamin_tail_dom_sf"/>
</dbReference>
<dbReference type="InterPro" id="IPR016195">
    <property type="entry name" value="Pol/histidinol_Pase-like"/>
</dbReference>
<dbReference type="PROSITE" id="PS51841">
    <property type="entry name" value="LTD"/>
    <property type="match status" value="1"/>
</dbReference>
<dbReference type="Pfam" id="PF23355">
    <property type="entry name" value="IFT52_GIFT"/>
    <property type="match status" value="1"/>
</dbReference>
<dbReference type="EMBL" id="JAPDIA010000009">
    <property type="protein sequence ID" value="MDG0814278.1"/>
    <property type="molecule type" value="Genomic_DNA"/>
</dbReference>
<dbReference type="SUPFAM" id="SSF89550">
    <property type="entry name" value="PHP domain-like"/>
    <property type="match status" value="1"/>
</dbReference>
<dbReference type="Gene3D" id="2.60.40.10">
    <property type="entry name" value="Immunoglobulins"/>
    <property type="match status" value="1"/>
</dbReference>
<dbReference type="InterPro" id="IPR011635">
    <property type="entry name" value="CARDB"/>
</dbReference>
<dbReference type="SUPFAM" id="SSF74853">
    <property type="entry name" value="Lamin A/C globular tail domain"/>
    <property type="match status" value="1"/>
</dbReference>
<reference evidence="4" key="1">
    <citation type="submission" date="2022-10" db="EMBL/GenBank/DDBJ databases">
        <title>Comparative genomic analysis of Cohnella hashimotonis sp. nov., isolated from the International Space Station.</title>
        <authorList>
            <person name="Simpson A."/>
            <person name="Venkateswaran K."/>
        </authorList>
    </citation>
    <scope>NUCLEOTIDE SEQUENCE</scope>
    <source>
        <strain evidence="4">DSM 28161</strain>
    </source>
</reference>
<evidence type="ECO:0000259" key="3">
    <source>
        <dbReference type="PROSITE" id="PS51841"/>
    </source>
</evidence>
<gene>
    <name evidence="4" type="ORF">OMP40_37105</name>
</gene>
<dbReference type="InterPro" id="IPR013783">
    <property type="entry name" value="Ig-like_fold"/>
</dbReference>
<dbReference type="NCBIfam" id="NF038032">
    <property type="entry name" value="CehA_McbA_metalo"/>
    <property type="match status" value="1"/>
</dbReference>
<dbReference type="PANTHER" id="PTHR43308">
    <property type="entry name" value="OUTER MEMBRANE PROTEIN ALPHA-RELATED"/>
    <property type="match status" value="1"/>
</dbReference>
<dbReference type="InterPro" id="IPR051465">
    <property type="entry name" value="Cell_Envelope_Struct_Comp"/>
</dbReference>
<dbReference type="Pfam" id="PF00395">
    <property type="entry name" value="SLH"/>
    <property type="match status" value="3"/>
</dbReference>
<evidence type="ECO:0000256" key="1">
    <source>
        <dbReference type="SAM" id="MobiDB-lite"/>
    </source>
</evidence>
<feature type="domain" description="LTD" evidence="3">
    <location>
        <begin position="142"/>
        <end position="329"/>
    </location>
</feature>
<feature type="domain" description="SLH" evidence="2">
    <location>
        <begin position="2149"/>
        <end position="2212"/>
    </location>
</feature>
<proteinExistence type="predicted"/>
<feature type="domain" description="SLH" evidence="2">
    <location>
        <begin position="2090"/>
        <end position="2148"/>
    </location>
</feature>
<dbReference type="RefSeq" id="WP_277539083.1">
    <property type="nucleotide sequence ID" value="NZ_JAPDIA010000009.1"/>
</dbReference>
<accession>A0A9X4L0H1</accession>
<dbReference type="SUPFAM" id="SSF52317">
    <property type="entry name" value="Class I glutamine amidotransferase-like"/>
    <property type="match status" value="1"/>
</dbReference>
<feature type="region of interest" description="Disordered" evidence="1">
    <location>
        <begin position="1875"/>
        <end position="1908"/>
    </location>
</feature>
<sequence length="2272" mass="235764">MNASVYVYADASTLIDQTVADGSGAFSLTVDNPSGKTSLLVSAVEAGKAESVKVSVSAPVTATPVSSKISYKDYKTVTGLPGAVSAGAAVYAMLADGTPVGDTTAVSDGSFGLTFSPVLTAEKLTIVAKAAGKLLSDAITVNRTSSTSTMVNAGDVVFSQVMLNGGGGAIFKNRFFELYNRTDSDIDLSGWVVAYSSSSASSFSATSNQMPISGVIKAHGYFLVQGSTSTSTTAPALPFVADSDATAEKTLNTSGASSAGTGGVIGLIQKSGVAVTSPTDANLVDLLAYANADSVFAGKTMYWGAPFIATDIANGVVIRKTAACTDPRAAFGFTGVCYTKDSSKDFTTWVPKAAANPVEIVAKNSAYMSQPAAGKIAFDGSTGLTGAAGAATAGSNVRAYTLSGGVLTPAGSGTAGTDGAFSLSIANPGGVKSVYVTHTYAGTESVYARVNAVGYTPDPLTIADAKIVDNRGIPVHTGESAELTGVVTVGNGALGSSPTHYYIQDATGAVNVIGAAAPAAPIMLGAKVKVSGTIAFAGGTTQILASGAEEIGADAVPAAVAVDAATMNAAATAEPLEGKLVSLKGKVTNIPTSDSDVSLTVTDAAGNTAVVQLLKSTGIQAAAAVALNETFTFTGILAQSDLVSPYDGGYKLLPRSAADIKGELQLAYTPPAKLYTGMDLSFDAKAKFADAVTLFYKGAEGDAYSSVPLTTADQMNYNGKIAQASVPQSGKLYFYVKAVSGADSVTSGSAAEPYVVDIVEDLDGPEVTNLKPSEGARIETQHPVISANLSDPNGIAAGSVSLKIDGTDYTTSAVVDSGSVELTLTSAQDLAIGDHEVAIAVKDNLGNAAVKKWTFTIEERFSGGNHYYGTTHNHTNISHDAAGTPQKALDDAKYYGYDWFAFSDHSHDIDAAIRGTDADTASHGGMPERKGGADWSLTKDISRENTKDGEFVVFPAFEMTSTTWGHSNVFGTDNFIDRMQDGGKYQNLSQYYAWVMTYDDIVAQFNHANAPTGAFNSFLPYDKNVDKLFTMFEVGNGSGKYSYTNEEDIYFSALDKGWHIAPTYGEDNHDATWGKTKRRTVIVAKDLTMDSLMDAMQKMRVYMTEDPNARLDATANGWYMGSTVDSKTLSFDISGSDDVQEDKSDPHYAYMTTTTNDNVAKVDLITNGGTVAETYKPSSASTSFNWKPTVTVSGGQQWFVVRVTQADGDQIYSAPFWSEEVPVAVKVSSVEAADGAIVGGNAATLNAIVSNQGTEDVAGITATFYVDKQDAEHLIGTASIEALASSQSATASVVWASPPVGEHKLIVTLKTADQDLNTYEKSLSIKAPLGKTILIDASKNNENTTKDTGTYKDNLKSFTKQMRLEGYTVAENANAITGATLSGVSILYISHPSSAYGSSEIDAIKAFVAGGGSLWLADKSNYGGSNQNLNPLLSAIGSSILINNDGIADETAYGNFWGTPLTSNYSVRLHPSPVAGYVTDFVSTLEYYSGSSLAKNDGAGNKMPLADSDTVTILARGNDSTFQISAQMKSDTATYNVSTSPAPANLTGGAVIPAIASEQLGTGRIIVSGMNVFNDKQMDESYNEKGNNELAMNAMNWLAHRETVVASIGDARKLPEGSQAVVQGTVTSAAGVFFDAFYLEDGTGGIMAFNEVPDNALALGDVVRVYGHVKVFENNLELEFDGFDKSVVKVSAGAPKEPTQVSTAASVSADNLGRLVKVTGTVTDIPDDTSYVIDDGSGPVLVFADGYIINQSGPIPVLRIGDKLEAVGMSGGYSEGTRIRVRNTTELKKVEATAAEIAAGITSIAAPAKDATQLELPTVPSGYTVAIKSSDSAVIGTDGKIVPPAAETTVKLILTVTRTSDATIADTGEISVVVPAKTETSSTPPPSTSTPTPSPTPTPTPTPAGTVTISKDSIKLDSGRASVELAAGTTDVKLNADAMAAIGDRALVLNKGGLSVQLPSVLLTQLLAQLPTGARADASIELQMIPVSASDTEATIGKNAQNGRSTIRLAGEAYEFSLKANGSDGTTTTMSQFSTPITLSLAANAATDPDLTGVYYIGDDGKLAYVGGTLANGVWTVDVRHFSKYAVLEVKRSFADVTATFWASRAIASLAAKQIVSGVTDTTFEPGRAVTRAEFTKLLVETLGLTDQGAISFKDVASNTWYAQYVAIAVKAGLVSGKSADIFDPNGRITREEMAVMLVKAYAMRHADIGTAGLAAAAFSDGGSIAAWAKADVDTATALGLLKGRAAGTFAPKGTASRAEAAQAIFNLIQMK</sequence>
<protein>
    <submittedName>
        <fullName evidence="4">S-layer homology domain-containing protein</fullName>
    </submittedName>
</protein>
<dbReference type="InterPro" id="IPR055458">
    <property type="entry name" value="IFT52_GIFT"/>
</dbReference>
<dbReference type="Gene3D" id="3.20.20.140">
    <property type="entry name" value="Metal-dependent hydrolases"/>
    <property type="match status" value="1"/>
</dbReference>
<name>A0A9X4L0H1_9BACL</name>
<dbReference type="Gene3D" id="2.60.40.1260">
    <property type="entry name" value="Lamin Tail domain"/>
    <property type="match status" value="1"/>
</dbReference>